<feature type="region of interest" description="Disordered" evidence="8">
    <location>
        <begin position="391"/>
        <end position="484"/>
    </location>
</feature>
<feature type="region of interest" description="Disordered" evidence="8">
    <location>
        <begin position="207"/>
        <end position="325"/>
    </location>
</feature>
<dbReference type="PROSITE" id="PS00463">
    <property type="entry name" value="ZN2_CY6_FUNGAL_1"/>
    <property type="match status" value="1"/>
</dbReference>
<evidence type="ECO:0000256" key="2">
    <source>
        <dbReference type="ARBA" id="ARBA00022723"/>
    </source>
</evidence>
<dbReference type="SUPFAM" id="SSF57701">
    <property type="entry name" value="Zn2/Cys6 DNA-binding domain"/>
    <property type="match status" value="1"/>
</dbReference>
<feature type="compositionally biased region" description="Polar residues" evidence="8">
    <location>
        <begin position="1"/>
        <end position="10"/>
    </location>
</feature>
<feature type="region of interest" description="Disordered" evidence="8">
    <location>
        <begin position="1059"/>
        <end position="1101"/>
    </location>
</feature>
<evidence type="ECO:0000256" key="4">
    <source>
        <dbReference type="ARBA" id="ARBA00023015"/>
    </source>
</evidence>
<keyword evidence="6" id="KW-0804">Transcription</keyword>
<keyword evidence="2" id="KW-0479">Metal-binding</keyword>
<evidence type="ECO:0000256" key="1">
    <source>
        <dbReference type="ARBA" id="ARBA00004123"/>
    </source>
</evidence>
<feature type="compositionally biased region" description="Low complexity" evidence="8">
    <location>
        <begin position="736"/>
        <end position="745"/>
    </location>
</feature>
<keyword evidence="11" id="KW-1185">Reference proteome</keyword>
<dbReference type="PANTHER" id="PTHR31313:SF78">
    <property type="entry name" value="TRANSCRIPTION FACTOR DOMAIN-CONTAINING PROTEIN"/>
    <property type="match status" value="1"/>
</dbReference>
<feature type="compositionally biased region" description="Gly residues" evidence="8">
    <location>
        <begin position="210"/>
        <end position="228"/>
    </location>
</feature>
<dbReference type="PANTHER" id="PTHR31313">
    <property type="entry name" value="TY1 ENHANCER ACTIVATOR"/>
    <property type="match status" value="1"/>
</dbReference>
<feature type="compositionally biased region" description="Basic and acidic residues" evidence="8">
    <location>
        <begin position="408"/>
        <end position="419"/>
    </location>
</feature>
<reference evidence="10" key="1">
    <citation type="submission" date="2023-03" db="EMBL/GenBank/DDBJ databases">
        <title>Massive genome expansion in bonnet fungi (Mycena s.s.) driven by repeated elements and novel gene families across ecological guilds.</title>
        <authorList>
            <consortium name="Lawrence Berkeley National Laboratory"/>
            <person name="Harder C.B."/>
            <person name="Miyauchi S."/>
            <person name="Viragh M."/>
            <person name="Kuo A."/>
            <person name="Thoen E."/>
            <person name="Andreopoulos B."/>
            <person name="Lu D."/>
            <person name="Skrede I."/>
            <person name="Drula E."/>
            <person name="Henrissat B."/>
            <person name="Morin E."/>
            <person name="Kohler A."/>
            <person name="Barry K."/>
            <person name="LaButti K."/>
            <person name="Morin E."/>
            <person name="Salamov A."/>
            <person name="Lipzen A."/>
            <person name="Mereny Z."/>
            <person name="Hegedus B."/>
            <person name="Baldrian P."/>
            <person name="Stursova M."/>
            <person name="Weitz H."/>
            <person name="Taylor A."/>
            <person name="Grigoriev I.V."/>
            <person name="Nagy L.G."/>
            <person name="Martin F."/>
            <person name="Kauserud H."/>
        </authorList>
    </citation>
    <scope>NUCLEOTIDE SEQUENCE</scope>
    <source>
        <strain evidence="10">9144</strain>
    </source>
</reference>
<dbReference type="Pfam" id="PF04082">
    <property type="entry name" value="Fungal_trans"/>
    <property type="match status" value="1"/>
</dbReference>
<evidence type="ECO:0000256" key="8">
    <source>
        <dbReference type="SAM" id="MobiDB-lite"/>
    </source>
</evidence>
<keyword evidence="7" id="KW-0539">Nucleus</keyword>
<organism evidence="10 11">
    <name type="scientific">Mycena pura</name>
    <dbReference type="NCBI Taxonomy" id="153505"/>
    <lineage>
        <taxon>Eukaryota</taxon>
        <taxon>Fungi</taxon>
        <taxon>Dikarya</taxon>
        <taxon>Basidiomycota</taxon>
        <taxon>Agaricomycotina</taxon>
        <taxon>Agaricomycetes</taxon>
        <taxon>Agaricomycetidae</taxon>
        <taxon>Agaricales</taxon>
        <taxon>Marasmiineae</taxon>
        <taxon>Mycenaceae</taxon>
        <taxon>Mycena</taxon>
    </lineage>
</organism>
<feature type="region of interest" description="Disordered" evidence="8">
    <location>
        <begin position="514"/>
        <end position="543"/>
    </location>
</feature>
<feature type="compositionally biased region" description="Acidic residues" evidence="8">
    <location>
        <begin position="24"/>
        <end position="33"/>
    </location>
</feature>
<dbReference type="GO" id="GO:0003677">
    <property type="term" value="F:DNA binding"/>
    <property type="evidence" value="ECO:0007669"/>
    <property type="project" value="UniProtKB-KW"/>
</dbReference>
<dbReference type="SMART" id="SM00066">
    <property type="entry name" value="GAL4"/>
    <property type="match status" value="1"/>
</dbReference>
<dbReference type="PROSITE" id="PS50048">
    <property type="entry name" value="ZN2_CY6_FUNGAL_2"/>
    <property type="match status" value="1"/>
</dbReference>
<evidence type="ECO:0000256" key="3">
    <source>
        <dbReference type="ARBA" id="ARBA00022833"/>
    </source>
</evidence>
<feature type="compositionally biased region" description="Basic and acidic residues" evidence="8">
    <location>
        <begin position="530"/>
        <end position="543"/>
    </location>
</feature>
<feature type="compositionally biased region" description="Polar residues" evidence="8">
    <location>
        <begin position="267"/>
        <end position="278"/>
    </location>
</feature>
<sequence length="1233" mass="133893">MASSSPSTMSWPAGAPYTLPHPDYDEDDDDALDDASHVNGSAKDSKEKMVRRRSSKACDQCRKSKCKCERTAPEAQCRNCIMVGTECTFLGPSRKRGPPKGYIDAIEARLHQTEALVGILLAAGGVRFTGGAADPAALHDDVKDEARGRERERDKGGRDRDRKGGKDSEREVDERARELVADLMEDPLARAILARINQSPYGPAGRVALSGGGSAHSSGSGAGRGSGLGQVAEIGNTHPSHEWMDRVTAQMLRRARARRDAGRRVGQSRSPNEQTQPQPQSPVRPGGSTPNVAQGRTHDGRLSPYRFTYPEGQGQPQHVRARAPRAQRPAIITALGEYGRPGHVYPQSAPGGGERRAHAFGDAHALPLSAGVDGSGYHPEYGRIRALPLPLSATSDRDGRSLPFDGGGEGRRLRRRVDDGTSAIYERAASPDASESDSELDLDVDGPRDHGAGRDGDGDRSRDRDRDPMTRGRWRPGEETSGRAMAGLAGAVGQLSLNEDKEVRYHGKASGLHLLARRPVPAQSPSPTPVREDEREAARRAEDGRNVGGIWRFPKARVWPAVPAPESTSEWDADGAGEADEDGLPTRAVQEALLARYFTHVHPSFPVVHKRSVMEAFARGDGPPPLLLLAMYALAARHAPQPTRDEVEVQQIMWPAGDGFLFRAKTLLDSSYASSRASTCAALLLMGFREIGIGAMAQAWIYIGMAVRMAQDLGMHRDADGWVRAGVRVGRAAEAEAGGAGAHVEGSMEREAEARTEREEADGEGRRAGDGKLFGAWEIAERRRIWYACVIMDKYVSTYIGRPLAVFERDFDTSLPSESEAEEAEEWAPPMDAPLSAAPRPGRVISCFNASARLASILSQIIQSIYALRLPNSRHAELLVLDGQLEKWHLALPSHLQYDPAVRVSASEVPLPHVLTLHMQYWCAVLLLHRPFIRNNALRNKNSPAPDEGDARGHAEKSYELCAGAANHITSIATLYSEMYTLRQCAVFLCYYVFTASIMHVTSLTAHPNDALARMGLTRCMDALQEMEIIWPAAARALELLRGAQASLADVAADADVSNSSSLSNTASASGTRKRPATQTLDDSSFGQPPPADDNFLPFTPQVYAPNGNNYGVESRGLYYPQTPVSPYERWQGQDGVLAFNGALSTAVMGPTYSTGLVDERQHRGGEPRYAQPPHQQQYWSDYGAAPFPQLGVGPGYGSLHDPSAGLGVPHPTEPQMYQPLHDQYNLYPHHGP</sequence>
<evidence type="ECO:0000256" key="7">
    <source>
        <dbReference type="ARBA" id="ARBA00023242"/>
    </source>
</evidence>
<dbReference type="InterPro" id="IPR007219">
    <property type="entry name" value="XnlR_reg_dom"/>
</dbReference>
<keyword evidence="4" id="KW-0805">Transcription regulation</keyword>
<protein>
    <submittedName>
        <fullName evidence="10">Fungal-specific transcription factor domain-containing protein</fullName>
    </submittedName>
</protein>
<dbReference type="Proteomes" id="UP001219525">
    <property type="component" value="Unassembled WGS sequence"/>
</dbReference>
<feature type="compositionally biased region" description="Basic and acidic residues" evidence="8">
    <location>
        <begin position="445"/>
        <end position="481"/>
    </location>
</feature>
<dbReference type="GO" id="GO:0008270">
    <property type="term" value="F:zinc ion binding"/>
    <property type="evidence" value="ECO:0007669"/>
    <property type="project" value="InterPro"/>
</dbReference>
<dbReference type="AlphaFoldDB" id="A0AAD6YJQ9"/>
<dbReference type="EMBL" id="JARJCW010000015">
    <property type="protein sequence ID" value="KAJ7216402.1"/>
    <property type="molecule type" value="Genomic_DNA"/>
</dbReference>
<feature type="compositionally biased region" description="Low complexity" evidence="8">
    <location>
        <begin position="1059"/>
        <end position="1071"/>
    </location>
</feature>
<evidence type="ECO:0000313" key="10">
    <source>
        <dbReference type="EMBL" id="KAJ7216402.1"/>
    </source>
</evidence>
<feature type="compositionally biased region" description="Acidic residues" evidence="8">
    <location>
        <begin position="434"/>
        <end position="444"/>
    </location>
</feature>
<dbReference type="InterPro" id="IPR036864">
    <property type="entry name" value="Zn2-C6_fun-type_DNA-bd_sf"/>
</dbReference>
<feature type="region of interest" description="Disordered" evidence="8">
    <location>
        <begin position="1204"/>
        <end position="1233"/>
    </location>
</feature>
<feature type="compositionally biased region" description="Polar residues" evidence="8">
    <location>
        <begin position="1077"/>
        <end position="1087"/>
    </location>
</feature>
<name>A0AAD6YJQ9_9AGAR</name>
<gene>
    <name evidence="10" type="ORF">GGX14DRAFT_696263</name>
</gene>
<feature type="region of interest" description="Disordered" evidence="8">
    <location>
        <begin position="1"/>
        <end position="54"/>
    </location>
</feature>
<evidence type="ECO:0000259" key="9">
    <source>
        <dbReference type="PROSITE" id="PS50048"/>
    </source>
</evidence>
<feature type="domain" description="Zn(2)-C6 fungal-type" evidence="9">
    <location>
        <begin position="57"/>
        <end position="89"/>
    </location>
</feature>
<evidence type="ECO:0000313" key="11">
    <source>
        <dbReference type="Proteomes" id="UP001219525"/>
    </source>
</evidence>
<dbReference type="SMART" id="SM00906">
    <property type="entry name" value="Fungal_trans"/>
    <property type="match status" value="1"/>
</dbReference>
<feature type="region of interest" description="Disordered" evidence="8">
    <location>
        <begin position="736"/>
        <end position="768"/>
    </location>
</feature>
<accession>A0AAD6YJQ9</accession>
<dbReference type="InterPro" id="IPR001138">
    <property type="entry name" value="Zn2Cys6_DnaBD"/>
</dbReference>
<feature type="region of interest" description="Disordered" evidence="8">
    <location>
        <begin position="139"/>
        <end position="173"/>
    </location>
</feature>
<comment type="subcellular location">
    <subcellularLocation>
        <location evidence="1">Nucleus</location>
    </subcellularLocation>
</comment>
<dbReference type="CDD" id="cd00067">
    <property type="entry name" value="GAL4"/>
    <property type="match status" value="1"/>
</dbReference>
<evidence type="ECO:0000256" key="5">
    <source>
        <dbReference type="ARBA" id="ARBA00023125"/>
    </source>
</evidence>
<comment type="caution">
    <text evidence="10">The sequence shown here is derived from an EMBL/GenBank/DDBJ whole genome shotgun (WGS) entry which is preliminary data.</text>
</comment>
<dbReference type="InterPro" id="IPR051615">
    <property type="entry name" value="Transcr_Regulatory_Elem"/>
</dbReference>
<feature type="compositionally biased region" description="Acidic residues" evidence="8">
    <location>
        <begin position="569"/>
        <end position="582"/>
    </location>
</feature>
<dbReference type="Pfam" id="PF00172">
    <property type="entry name" value="Zn_clus"/>
    <property type="match status" value="1"/>
</dbReference>
<keyword evidence="5" id="KW-0238">DNA-binding</keyword>
<feature type="compositionally biased region" description="Basic and acidic residues" evidence="8">
    <location>
        <begin position="746"/>
        <end position="768"/>
    </location>
</feature>
<dbReference type="GO" id="GO:0000981">
    <property type="term" value="F:DNA-binding transcription factor activity, RNA polymerase II-specific"/>
    <property type="evidence" value="ECO:0007669"/>
    <property type="project" value="InterPro"/>
</dbReference>
<dbReference type="GO" id="GO:0006351">
    <property type="term" value="P:DNA-templated transcription"/>
    <property type="evidence" value="ECO:0007669"/>
    <property type="project" value="InterPro"/>
</dbReference>
<feature type="region of interest" description="Disordered" evidence="8">
    <location>
        <begin position="563"/>
        <end position="582"/>
    </location>
</feature>
<dbReference type="Gene3D" id="4.10.240.10">
    <property type="entry name" value="Zn(2)-C6 fungal-type DNA-binding domain"/>
    <property type="match status" value="1"/>
</dbReference>
<dbReference type="GO" id="GO:0005634">
    <property type="term" value="C:nucleus"/>
    <property type="evidence" value="ECO:0007669"/>
    <property type="project" value="UniProtKB-SubCell"/>
</dbReference>
<evidence type="ECO:0000256" key="6">
    <source>
        <dbReference type="ARBA" id="ARBA00023163"/>
    </source>
</evidence>
<dbReference type="CDD" id="cd12148">
    <property type="entry name" value="fungal_TF_MHR"/>
    <property type="match status" value="1"/>
</dbReference>
<keyword evidence="3" id="KW-0862">Zinc</keyword>
<proteinExistence type="predicted"/>